<feature type="chain" id="PRO_5002088651" evidence="2">
    <location>
        <begin position="19"/>
        <end position="499"/>
    </location>
</feature>
<evidence type="ECO:0000256" key="1">
    <source>
        <dbReference type="SAM" id="MobiDB-lite"/>
    </source>
</evidence>
<keyword evidence="3" id="KW-0378">Hydrolase</keyword>
<keyword evidence="4" id="KW-1185">Reference proteome</keyword>
<feature type="region of interest" description="Disordered" evidence="1">
    <location>
        <begin position="246"/>
        <end position="273"/>
    </location>
</feature>
<dbReference type="EMBL" id="AZNH01000031">
    <property type="protein sequence ID" value="KID85345.1"/>
    <property type="molecule type" value="Genomic_DNA"/>
</dbReference>
<keyword evidence="3" id="KW-0645">Protease</keyword>
<feature type="compositionally biased region" description="Basic and acidic residues" evidence="1">
    <location>
        <begin position="475"/>
        <end position="484"/>
    </location>
</feature>
<reference evidence="3 4" key="1">
    <citation type="journal article" date="2014" name="Proc. Natl. Acad. Sci. U.S.A.">
        <title>Trajectory and genomic determinants of fungal-pathogen speciation and host adaptation.</title>
        <authorList>
            <person name="Hu X."/>
            <person name="Xiao G."/>
            <person name="Zheng P."/>
            <person name="Shang Y."/>
            <person name="Su Y."/>
            <person name="Zhang X."/>
            <person name="Liu X."/>
            <person name="Zhan S."/>
            <person name="St Leger R.J."/>
            <person name="Wang C."/>
        </authorList>
    </citation>
    <scope>NUCLEOTIDE SEQUENCE [LARGE SCALE GENOMIC DNA]</scope>
    <source>
        <strain evidence="3 4">ARSEF 977</strain>
    </source>
</reference>
<dbReference type="GO" id="GO:0008237">
    <property type="term" value="F:metallopeptidase activity"/>
    <property type="evidence" value="ECO:0007669"/>
    <property type="project" value="UniProtKB-KW"/>
</dbReference>
<dbReference type="GO" id="GO:0006508">
    <property type="term" value="P:proteolysis"/>
    <property type="evidence" value="ECO:0007669"/>
    <property type="project" value="UniProtKB-KW"/>
</dbReference>
<dbReference type="HOGENOM" id="CLU_030114_0_0_1"/>
<feature type="compositionally biased region" description="Gly residues" evidence="1">
    <location>
        <begin position="308"/>
        <end position="327"/>
    </location>
</feature>
<organism evidence="3 4">
    <name type="scientific">Metarhizium guizhouense (strain ARSEF 977)</name>
    <dbReference type="NCBI Taxonomy" id="1276136"/>
    <lineage>
        <taxon>Eukaryota</taxon>
        <taxon>Fungi</taxon>
        <taxon>Dikarya</taxon>
        <taxon>Ascomycota</taxon>
        <taxon>Pezizomycotina</taxon>
        <taxon>Sordariomycetes</taxon>
        <taxon>Hypocreomycetidae</taxon>
        <taxon>Hypocreales</taxon>
        <taxon>Clavicipitaceae</taxon>
        <taxon>Metarhizium</taxon>
    </lineage>
</organism>
<dbReference type="InterPro" id="IPR024079">
    <property type="entry name" value="MetalloPept_cat_dom_sf"/>
</dbReference>
<dbReference type="AlphaFoldDB" id="A0A0B4GEC1"/>
<feature type="compositionally biased region" description="Gly residues" evidence="1">
    <location>
        <begin position="181"/>
        <end position="213"/>
    </location>
</feature>
<feature type="signal peptide" evidence="2">
    <location>
        <begin position="1"/>
        <end position="18"/>
    </location>
</feature>
<feature type="region of interest" description="Disordered" evidence="1">
    <location>
        <begin position="466"/>
        <end position="499"/>
    </location>
</feature>
<evidence type="ECO:0000313" key="3">
    <source>
        <dbReference type="EMBL" id="KID85345.1"/>
    </source>
</evidence>
<dbReference type="SUPFAM" id="SSF55486">
    <property type="entry name" value="Metalloproteases ('zincins'), catalytic domain"/>
    <property type="match status" value="1"/>
</dbReference>
<name>A0A0B4GEC1_METGA</name>
<evidence type="ECO:0000256" key="2">
    <source>
        <dbReference type="SAM" id="SignalP"/>
    </source>
</evidence>
<proteinExistence type="predicted"/>
<keyword evidence="3" id="KW-0482">Metalloprotease</keyword>
<feature type="region of interest" description="Disordered" evidence="1">
    <location>
        <begin position="181"/>
        <end position="233"/>
    </location>
</feature>
<feature type="region of interest" description="Disordered" evidence="1">
    <location>
        <begin position="292"/>
        <end position="421"/>
    </location>
</feature>
<comment type="caution">
    <text evidence="3">The sequence shown here is derived from an EMBL/GenBank/DDBJ whole genome shotgun (WGS) entry which is preliminary data.</text>
</comment>
<dbReference type="Gene3D" id="3.40.390.10">
    <property type="entry name" value="Collagenase (Catalytic Domain)"/>
    <property type="match status" value="1"/>
</dbReference>
<feature type="compositionally biased region" description="Polar residues" evidence="1">
    <location>
        <begin position="292"/>
        <end position="303"/>
    </location>
</feature>
<protein>
    <submittedName>
        <fullName evidence="3">Metalloprotease MEP1</fullName>
    </submittedName>
</protein>
<gene>
    <name evidence="3" type="ORF">MGU_07401</name>
</gene>
<evidence type="ECO:0000313" key="4">
    <source>
        <dbReference type="Proteomes" id="UP000031192"/>
    </source>
</evidence>
<dbReference type="OrthoDB" id="4941191at2759"/>
<keyword evidence="2" id="KW-0732">Signal</keyword>
<accession>A0A0B4GEC1</accession>
<dbReference type="Proteomes" id="UP000031192">
    <property type="component" value="Unassembled WGS sequence"/>
</dbReference>
<sequence length="499" mass="51296">MVMLPLLVSGLMAAGSVAGPMEMRGVEHFCSTRSLSLEERELHTRQSSQPDDGQEINLGFVLHFCCGQGGQCPSDSVAEKAVEDMNGLFADGKIRFSLQNVSRIADPLCTAGVRNDGAMEQLKAKVHQGNTSTLNIVYVPSNQGGGRKGACIKPEPGMDIARSLGAEDGCVVALDTLPKGKGGNGGNGVNSGNGGNGRPGGNKGSSGRPGGLFGRLFSRQDGGVGGGNAQPIGAHATVHETGHWLGEDHATYGGGGGGTGNIMEPEAMPNRQYSFSPDQLKRMRQMALARMNNQKAPVGNNNRPVIGNGDGSGNTGLVSGNGDGSGNTGLLFEKGGSDNTGGSRKPGRPTNPGFNPGPGSGRGQSTPFPGVNGVPGGSRKPVRPTNPGFNPGSGSRLGQSPPRPEANGVSGGSPTGNIDRDDWTMIKEVAGGDEISDFEANLIGARAEPEAEADESGLVHIARREGTEAEADESDLVHIDRQDDTGEPDGSGLIHIDRK</sequence>